<keyword evidence="9 13" id="KW-1133">Transmembrane helix</keyword>
<dbReference type="RefSeq" id="WP_201831023.1">
    <property type="nucleotide sequence ID" value="NZ_CYXO01000002.1"/>
</dbReference>
<feature type="transmembrane region" description="Helical" evidence="13">
    <location>
        <begin position="92"/>
        <end position="113"/>
    </location>
</feature>
<evidence type="ECO:0000256" key="6">
    <source>
        <dbReference type="ARBA" id="ARBA00022449"/>
    </source>
</evidence>
<organism evidence="14 15">
    <name type="scientific">Dorea longicatena</name>
    <dbReference type="NCBI Taxonomy" id="88431"/>
    <lineage>
        <taxon>Bacteria</taxon>
        <taxon>Bacillati</taxon>
        <taxon>Bacillota</taxon>
        <taxon>Clostridia</taxon>
        <taxon>Lachnospirales</taxon>
        <taxon>Lachnospiraceae</taxon>
        <taxon>Dorea</taxon>
    </lineage>
</organism>
<dbReference type="InterPro" id="IPR002528">
    <property type="entry name" value="MATE_fam"/>
</dbReference>
<feature type="transmembrane region" description="Helical" evidence="13">
    <location>
        <begin position="317"/>
        <end position="337"/>
    </location>
</feature>
<keyword evidence="10" id="KW-0406">Ion transport</keyword>
<feature type="transmembrane region" description="Helical" evidence="13">
    <location>
        <begin position="163"/>
        <end position="186"/>
    </location>
</feature>
<dbReference type="EMBL" id="CYXO01000002">
    <property type="protein sequence ID" value="CUM78729.1"/>
    <property type="molecule type" value="Genomic_DNA"/>
</dbReference>
<protein>
    <recommendedName>
        <fullName evidence="4">Probable multidrug resistance protein NorM</fullName>
    </recommendedName>
    <alternativeName>
        <fullName evidence="12">Multidrug-efflux transporter</fullName>
    </alternativeName>
</protein>
<reference evidence="14 15" key="1">
    <citation type="submission" date="2015-09" db="EMBL/GenBank/DDBJ databases">
        <authorList>
            <consortium name="Pathogen Informatics"/>
        </authorList>
    </citation>
    <scope>NUCLEOTIDE SEQUENCE [LARGE SCALE GENOMIC DNA]</scope>
    <source>
        <strain evidence="14 15">2789STDY5834961</strain>
    </source>
</reference>
<evidence type="ECO:0000256" key="10">
    <source>
        <dbReference type="ARBA" id="ARBA00023065"/>
    </source>
</evidence>
<feature type="transmembrane region" description="Helical" evidence="13">
    <location>
        <begin position="193"/>
        <end position="214"/>
    </location>
</feature>
<dbReference type="NCBIfam" id="TIGR00797">
    <property type="entry name" value="matE"/>
    <property type="match status" value="1"/>
</dbReference>
<evidence type="ECO:0000256" key="8">
    <source>
        <dbReference type="ARBA" id="ARBA00022692"/>
    </source>
</evidence>
<dbReference type="GO" id="GO:0005886">
    <property type="term" value="C:plasma membrane"/>
    <property type="evidence" value="ECO:0007669"/>
    <property type="project" value="UniProtKB-SubCell"/>
</dbReference>
<evidence type="ECO:0000256" key="4">
    <source>
        <dbReference type="ARBA" id="ARBA00020268"/>
    </source>
</evidence>
<gene>
    <name evidence="14" type="primary">mepA_6</name>
    <name evidence="14" type="ORF">ERS852573_00548</name>
</gene>
<dbReference type="InterPro" id="IPR050222">
    <property type="entry name" value="MATE_MdtK"/>
</dbReference>
<keyword evidence="11 13" id="KW-0472">Membrane</keyword>
<evidence type="ECO:0000256" key="13">
    <source>
        <dbReference type="SAM" id="Phobius"/>
    </source>
</evidence>
<evidence type="ECO:0000256" key="9">
    <source>
        <dbReference type="ARBA" id="ARBA00022989"/>
    </source>
</evidence>
<accession>A0A173RM66</accession>
<evidence type="ECO:0000313" key="14">
    <source>
        <dbReference type="EMBL" id="CUM78729.1"/>
    </source>
</evidence>
<evidence type="ECO:0000313" key="15">
    <source>
        <dbReference type="Proteomes" id="UP000095597"/>
    </source>
</evidence>
<feature type="transmembrane region" description="Helical" evidence="13">
    <location>
        <begin position="134"/>
        <end position="151"/>
    </location>
</feature>
<keyword evidence="5" id="KW-0813">Transport</keyword>
<evidence type="ECO:0000256" key="1">
    <source>
        <dbReference type="ARBA" id="ARBA00003408"/>
    </source>
</evidence>
<feature type="transmembrane region" description="Helical" evidence="13">
    <location>
        <begin position="254"/>
        <end position="278"/>
    </location>
</feature>
<dbReference type="InterPro" id="IPR048279">
    <property type="entry name" value="MdtK-like"/>
</dbReference>
<evidence type="ECO:0000256" key="3">
    <source>
        <dbReference type="ARBA" id="ARBA00010199"/>
    </source>
</evidence>
<evidence type="ECO:0000256" key="2">
    <source>
        <dbReference type="ARBA" id="ARBA00004651"/>
    </source>
</evidence>
<evidence type="ECO:0000256" key="5">
    <source>
        <dbReference type="ARBA" id="ARBA00022448"/>
    </source>
</evidence>
<evidence type="ECO:0000256" key="12">
    <source>
        <dbReference type="ARBA" id="ARBA00031636"/>
    </source>
</evidence>
<feature type="transmembrane region" description="Helical" evidence="13">
    <location>
        <begin position="357"/>
        <end position="378"/>
    </location>
</feature>
<name>A0A173RM66_9FIRM</name>
<dbReference type="Proteomes" id="UP000095597">
    <property type="component" value="Unassembled WGS sequence"/>
</dbReference>
<dbReference type="AlphaFoldDB" id="A0A173RM66"/>
<keyword evidence="7" id="KW-1003">Cell membrane</keyword>
<dbReference type="PIRSF" id="PIRSF006603">
    <property type="entry name" value="DinF"/>
    <property type="match status" value="1"/>
</dbReference>
<dbReference type="PANTHER" id="PTHR43298:SF2">
    <property type="entry name" value="FMN_FAD EXPORTER YEEO-RELATED"/>
    <property type="match status" value="1"/>
</dbReference>
<sequence>MKKDLTTGNVTKTMLLFAGPMILGNLLQQCYNIVDMLIVGRALGAGALAAVGSAYSLMTFLTSVLIGMCMGSGSLFSYSIGKRDTARLQYEMTASFSFIGIVTIVMNIVVFVCMKPILNILQIPEDIYGMMQEYVWYIFWGIFFVFLYNYFSFLLRAAGDSVVSLVFLGISSGLNIVLDLALVYGIRMGIKGAAIATVISQIVSGIGICIYTWMKMPELRFSLRPERIKESQSVMGEVVRYSAASSIQQSVMNFGILMIQGLVNSFGTAVMAAFAAAVKIDSFAYMPAQEFANAFSIFISQNWGAGKEKRVQKGVRSAVTVSAAFCICASVLIYFGARYLMLAFIDGSEHEIIRVGIQYLHIEGAFYCGIGILFLWYGYYRAVGRPEMSVVLTVISLGTRVLLSYTLAPIKSIGVIAIWWSIPIGWFLADVTGYVYLQYMNKKAKMCRN</sequence>
<evidence type="ECO:0000256" key="7">
    <source>
        <dbReference type="ARBA" id="ARBA00022475"/>
    </source>
</evidence>
<proteinExistence type="inferred from homology"/>
<dbReference type="Pfam" id="PF01554">
    <property type="entry name" value="MatE"/>
    <property type="match status" value="2"/>
</dbReference>
<keyword evidence="6" id="KW-0050">Antiport</keyword>
<comment type="subcellular location">
    <subcellularLocation>
        <location evidence="2">Cell membrane</location>
        <topology evidence="2">Multi-pass membrane protein</topology>
    </subcellularLocation>
</comment>
<feature type="transmembrane region" description="Helical" evidence="13">
    <location>
        <begin position="416"/>
        <end position="437"/>
    </location>
</feature>
<dbReference type="PANTHER" id="PTHR43298">
    <property type="entry name" value="MULTIDRUG RESISTANCE PROTEIN NORM-RELATED"/>
    <property type="match status" value="1"/>
</dbReference>
<evidence type="ECO:0000256" key="11">
    <source>
        <dbReference type="ARBA" id="ARBA00023136"/>
    </source>
</evidence>
<dbReference type="GO" id="GO:0006811">
    <property type="term" value="P:monoatomic ion transport"/>
    <property type="evidence" value="ECO:0007669"/>
    <property type="project" value="UniProtKB-KW"/>
</dbReference>
<comment type="similarity">
    <text evidence="3">Belongs to the multi antimicrobial extrusion (MATE) (TC 2.A.66.1) family.</text>
</comment>
<dbReference type="CDD" id="cd13138">
    <property type="entry name" value="MATE_yoeA_like"/>
    <property type="match status" value="1"/>
</dbReference>
<keyword evidence="8 13" id="KW-0812">Transmembrane</keyword>
<dbReference type="GO" id="GO:0042910">
    <property type="term" value="F:xenobiotic transmembrane transporter activity"/>
    <property type="evidence" value="ECO:0007669"/>
    <property type="project" value="InterPro"/>
</dbReference>
<comment type="function">
    <text evidence="1">Multidrug efflux pump.</text>
</comment>
<feature type="transmembrane region" description="Helical" evidence="13">
    <location>
        <begin position="390"/>
        <end position="410"/>
    </location>
</feature>
<dbReference type="GO" id="GO:0015297">
    <property type="term" value="F:antiporter activity"/>
    <property type="evidence" value="ECO:0007669"/>
    <property type="project" value="UniProtKB-KW"/>
</dbReference>